<comment type="caution">
    <text evidence="1">The sequence shown here is derived from an EMBL/GenBank/DDBJ whole genome shotgun (WGS) entry which is preliminary data.</text>
</comment>
<organism evidence="1 2">
    <name type="scientific">Clostridium tagluense</name>
    <dbReference type="NCBI Taxonomy" id="360422"/>
    <lineage>
        <taxon>Bacteria</taxon>
        <taxon>Bacillati</taxon>
        <taxon>Bacillota</taxon>
        <taxon>Clostridia</taxon>
        <taxon>Eubacteriales</taxon>
        <taxon>Clostridiaceae</taxon>
        <taxon>Clostridium</taxon>
    </lineage>
</organism>
<protein>
    <submittedName>
        <fullName evidence="1">Uncharacterized protein</fullName>
    </submittedName>
</protein>
<dbReference type="PIRSF" id="PIRSF037081">
    <property type="entry name" value="P-loop_All4644_prd"/>
    <property type="match status" value="1"/>
</dbReference>
<accession>A0A401UST1</accession>
<dbReference type="Pfam" id="PF13671">
    <property type="entry name" value="AAA_33"/>
    <property type="match status" value="1"/>
</dbReference>
<reference evidence="1 2" key="1">
    <citation type="submission" date="2018-11" db="EMBL/GenBank/DDBJ databases">
        <title>Genome sequencing and assembly of Clostridium tagluense strain A121.</title>
        <authorList>
            <person name="Murakami T."/>
            <person name="Segawa T."/>
            <person name="Shcherbakova V.A."/>
            <person name="Mori H."/>
            <person name="Yoshimura Y."/>
        </authorList>
    </citation>
    <scope>NUCLEOTIDE SEQUENCE [LARGE SCALE GENOMIC DNA]</scope>
    <source>
        <strain evidence="1 2">A121</strain>
    </source>
</reference>
<dbReference type="InterPro" id="IPR027417">
    <property type="entry name" value="P-loop_NTPase"/>
</dbReference>
<dbReference type="AlphaFoldDB" id="A0A401UST1"/>
<gene>
    <name evidence="1" type="ORF">Ctaglu_42200</name>
</gene>
<proteinExistence type="predicted"/>
<dbReference type="InterPro" id="IPR017101">
    <property type="entry name" value="P-loop_ATP/GTP-bd_All4644_prd"/>
</dbReference>
<name>A0A401UST1_9CLOT</name>
<dbReference type="RefSeq" id="WP_125005417.1">
    <property type="nucleotide sequence ID" value="NZ_BHYK01000037.1"/>
</dbReference>
<keyword evidence="2" id="KW-1185">Reference proteome</keyword>
<dbReference type="Proteomes" id="UP000287872">
    <property type="component" value="Unassembled WGS sequence"/>
</dbReference>
<dbReference type="SUPFAM" id="SSF52540">
    <property type="entry name" value="P-loop containing nucleoside triphosphate hydrolases"/>
    <property type="match status" value="1"/>
</dbReference>
<evidence type="ECO:0000313" key="1">
    <source>
        <dbReference type="EMBL" id="GCD12597.1"/>
    </source>
</evidence>
<sequence>MKKAILTMGLPASGKSTVLNNLGFLNGDYTNIDPDLIKAEKLDYDPKQPQVYHSWSQVETKKRIAMAIIEEKNIIIDGTGTNTEKMAKYIRDLQVEGYEVTLLYVKVSLKTSLERNSKRERNVPEEIIREKFETMAISFEILSSMGDIIKVVDNN</sequence>
<dbReference type="OrthoDB" id="9805698at2"/>
<evidence type="ECO:0000313" key="2">
    <source>
        <dbReference type="Proteomes" id="UP000287872"/>
    </source>
</evidence>
<dbReference type="EMBL" id="BHYK01000037">
    <property type="protein sequence ID" value="GCD12597.1"/>
    <property type="molecule type" value="Genomic_DNA"/>
</dbReference>
<dbReference type="Gene3D" id="3.40.50.300">
    <property type="entry name" value="P-loop containing nucleotide triphosphate hydrolases"/>
    <property type="match status" value="1"/>
</dbReference>